<gene>
    <name evidence="1" type="ORF">ILEXP_LOCUS33679</name>
</gene>
<accession>A0ABC8TBH7</accession>
<comment type="caution">
    <text evidence="1">The sequence shown here is derived from an EMBL/GenBank/DDBJ whole genome shotgun (WGS) entry which is preliminary data.</text>
</comment>
<proteinExistence type="predicted"/>
<evidence type="ECO:0000313" key="2">
    <source>
        <dbReference type="Proteomes" id="UP001642360"/>
    </source>
</evidence>
<dbReference type="AlphaFoldDB" id="A0ABC8TBH7"/>
<feature type="non-terminal residue" evidence="1">
    <location>
        <position position="54"/>
    </location>
</feature>
<reference evidence="1 2" key="1">
    <citation type="submission" date="2024-02" db="EMBL/GenBank/DDBJ databases">
        <authorList>
            <person name="Vignale AGUSTIN F."/>
            <person name="Sosa J E."/>
            <person name="Modenutti C."/>
        </authorList>
    </citation>
    <scope>NUCLEOTIDE SEQUENCE [LARGE SCALE GENOMIC DNA]</scope>
</reference>
<sequence length="54" mass="6162">MLNQVMECKQSSTRLDEAMAADMESFKFLSINSMRYALDLLADMLQAVNPSDRM</sequence>
<protein>
    <submittedName>
        <fullName evidence="1">Uncharacterized protein</fullName>
    </submittedName>
</protein>
<dbReference type="Proteomes" id="UP001642360">
    <property type="component" value="Unassembled WGS sequence"/>
</dbReference>
<evidence type="ECO:0000313" key="1">
    <source>
        <dbReference type="EMBL" id="CAK9164547.1"/>
    </source>
</evidence>
<organism evidence="1 2">
    <name type="scientific">Ilex paraguariensis</name>
    <name type="common">yerba mate</name>
    <dbReference type="NCBI Taxonomy" id="185542"/>
    <lineage>
        <taxon>Eukaryota</taxon>
        <taxon>Viridiplantae</taxon>
        <taxon>Streptophyta</taxon>
        <taxon>Embryophyta</taxon>
        <taxon>Tracheophyta</taxon>
        <taxon>Spermatophyta</taxon>
        <taxon>Magnoliopsida</taxon>
        <taxon>eudicotyledons</taxon>
        <taxon>Gunneridae</taxon>
        <taxon>Pentapetalae</taxon>
        <taxon>asterids</taxon>
        <taxon>campanulids</taxon>
        <taxon>Aquifoliales</taxon>
        <taxon>Aquifoliaceae</taxon>
        <taxon>Ilex</taxon>
    </lineage>
</organism>
<name>A0ABC8TBH7_9AQUA</name>
<keyword evidence="2" id="KW-1185">Reference proteome</keyword>
<dbReference type="EMBL" id="CAUOFW020004234">
    <property type="protein sequence ID" value="CAK9164547.1"/>
    <property type="molecule type" value="Genomic_DNA"/>
</dbReference>